<dbReference type="Pfam" id="PF02518">
    <property type="entry name" value="HATPase_c"/>
    <property type="match status" value="1"/>
</dbReference>
<dbReference type="InterPro" id="IPR036890">
    <property type="entry name" value="HATPase_C_sf"/>
</dbReference>
<evidence type="ECO:0000259" key="13">
    <source>
        <dbReference type="PROSITE" id="PS50109"/>
    </source>
</evidence>
<evidence type="ECO:0000313" key="16">
    <source>
        <dbReference type="Proteomes" id="UP001050808"/>
    </source>
</evidence>
<dbReference type="Gene3D" id="1.10.287.130">
    <property type="match status" value="1"/>
</dbReference>
<reference evidence="15" key="1">
    <citation type="submission" date="2024-05" db="EMBL/GenBank/DDBJ databases">
        <title>Whole genome shotgun sequence of Streptomyces violascens NBRC 12920.</title>
        <authorList>
            <person name="Komaki H."/>
            <person name="Tamura T."/>
        </authorList>
    </citation>
    <scope>NUCLEOTIDE SEQUENCE</scope>
    <source>
        <strain evidence="15">NBRC 12920</strain>
    </source>
</reference>
<sequence>MAERDEQSGAAPGALPRRAIALLRRLARRLRPRSVRARATLGASAVVALALGVASFGLLGLLENNLTRNAQADAERQAVLTAGLAAEGRLDTVLTPDRGIDFLQVVDAHGRVLAASPNLRGRPALSAARPSEPGTVRGTWNGRPVREEHRQRVVQVTVATGSGLVTVYAGTSLREADAADEFIRASLIFAVPLLVLTVALVTWRVTGWALRPVEAIRAEVAEISDRDLHRRVPVPGSQDEIARLAATMNTTLDRLEASVIRQRQFIADASHELRSPITVLRTQLEVAQAHPDPDLWGELVNGALEDTVRLQDLASDLLLLARLDTAQTPPSAAVDLTEVVREVARARKGDRVAVDTEIAPGVTVRGSALWLARIVTNLLDNAQRHADRSVLLALRVDEAHGTAVLEVRDDGPGIPPADRERVFERFTRLDDARSRDQGGSGLGLAIARDIATHLGGSLTVQDSERGAHLVARLPLDAT</sequence>
<dbReference type="Proteomes" id="UP001050808">
    <property type="component" value="Unassembled WGS sequence"/>
</dbReference>
<organism evidence="15 16">
    <name type="scientific">Streptomyces violascens</name>
    <dbReference type="NCBI Taxonomy" id="67381"/>
    <lineage>
        <taxon>Bacteria</taxon>
        <taxon>Bacillati</taxon>
        <taxon>Actinomycetota</taxon>
        <taxon>Actinomycetes</taxon>
        <taxon>Kitasatosporales</taxon>
        <taxon>Streptomycetaceae</taxon>
        <taxon>Streptomyces</taxon>
    </lineage>
</organism>
<keyword evidence="6 12" id="KW-0812">Transmembrane</keyword>
<dbReference type="SMART" id="SM00304">
    <property type="entry name" value="HAMP"/>
    <property type="match status" value="1"/>
</dbReference>
<dbReference type="InterPro" id="IPR003661">
    <property type="entry name" value="HisK_dim/P_dom"/>
</dbReference>
<dbReference type="PANTHER" id="PTHR45436:SF5">
    <property type="entry name" value="SENSOR HISTIDINE KINASE TRCS"/>
    <property type="match status" value="1"/>
</dbReference>
<comment type="catalytic activity">
    <reaction evidence="1">
        <text>ATP + protein L-histidine = ADP + protein N-phospho-L-histidine.</text>
        <dbReference type="EC" id="2.7.13.3"/>
    </reaction>
</comment>
<dbReference type="InterPro" id="IPR004358">
    <property type="entry name" value="Sig_transdc_His_kin-like_C"/>
</dbReference>
<comment type="caution">
    <text evidence="15">The sequence shown here is derived from an EMBL/GenBank/DDBJ whole genome shotgun (WGS) entry which is preliminary data.</text>
</comment>
<keyword evidence="5" id="KW-0808">Transferase</keyword>
<dbReference type="InterPro" id="IPR003660">
    <property type="entry name" value="HAMP_dom"/>
</dbReference>
<name>A0ABQ3QWF5_9ACTN</name>
<dbReference type="SUPFAM" id="SSF47384">
    <property type="entry name" value="Homodimeric domain of signal transducing histidine kinase"/>
    <property type="match status" value="1"/>
</dbReference>
<feature type="transmembrane region" description="Helical" evidence="12">
    <location>
        <begin position="182"/>
        <end position="203"/>
    </location>
</feature>
<dbReference type="GO" id="GO:0016301">
    <property type="term" value="F:kinase activity"/>
    <property type="evidence" value="ECO:0007669"/>
    <property type="project" value="UniProtKB-KW"/>
</dbReference>
<feature type="domain" description="HAMP" evidence="14">
    <location>
        <begin position="207"/>
        <end position="260"/>
    </location>
</feature>
<dbReference type="InterPro" id="IPR003594">
    <property type="entry name" value="HATPase_dom"/>
</dbReference>
<dbReference type="InterPro" id="IPR050428">
    <property type="entry name" value="TCS_sensor_his_kinase"/>
</dbReference>
<keyword evidence="16" id="KW-1185">Reference proteome</keyword>
<keyword evidence="9" id="KW-0902">Two-component regulatory system</keyword>
<keyword evidence="10 12" id="KW-0472">Membrane</keyword>
<evidence type="ECO:0000256" key="2">
    <source>
        <dbReference type="ARBA" id="ARBA00004236"/>
    </source>
</evidence>
<feature type="domain" description="Histidine kinase" evidence="13">
    <location>
        <begin position="268"/>
        <end position="477"/>
    </location>
</feature>
<evidence type="ECO:0000256" key="7">
    <source>
        <dbReference type="ARBA" id="ARBA00022777"/>
    </source>
</evidence>
<dbReference type="SMART" id="SM00387">
    <property type="entry name" value="HATPase_c"/>
    <property type="match status" value="1"/>
</dbReference>
<dbReference type="CDD" id="cd06225">
    <property type="entry name" value="HAMP"/>
    <property type="match status" value="1"/>
</dbReference>
<feature type="transmembrane region" description="Helical" evidence="12">
    <location>
        <begin position="39"/>
        <end position="62"/>
    </location>
</feature>
<dbReference type="EC" id="2.7.13.3" evidence="3"/>
<dbReference type="EMBL" id="BNDY01000017">
    <property type="protein sequence ID" value="GHI41607.1"/>
    <property type="molecule type" value="Genomic_DNA"/>
</dbReference>
<dbReference type="SUPFAM" id="SSF158472">
    <property type="entry name" value="HAMP domain-like"/>
    <property type="match status" value="1"/>
</dbReference>
<dbReference type="Pfam" id="PF00672">
    <property type="entry name" value="HAMP"/>
    <property type="match status" value="1"/>
</dbReference>
<dbReference type="Gene3D" id="6.10.340.10">
    <property type="match status" value="1"/>
</dbReference>
<dbReference type="Pfam" id="PF00512">
    <property type="entry name" value="HisKA"/>
    <property type="match status" value="1"/>
</dbReference>
<feature type="region of interest" description="Disordered" evidence="11">
    <location>
        <begin position="123"/>
        <end position="142"/>
    </location>
</feature>
<gene>
    <name evidence="15" type="ORF">Sviol_60150</name>
</gene>
<evidence type="ECO:0000256" key="1">
    <source>
        <dbReference type="ARBA" id="ARBA00000085"/>
    </source>
</evidence>
<dbReference type="PROSITE" id="PS50109">
    <property type="entry name" value="HIS_KIN"/>
    <property type="match status" value="1"/>
</dbReference>
<dbReference type="SUPFAM" id="SSF55874">
    <property type="entry name" value="ATPase domain of HSP90 chaperone/DNA topoisomerase II/histidine kinase"/>
    <property type="match status" value="1"/>
</dbReference>
<dbReference type="CDD" id="cd00075">
    <property type="entry name" value="HATPase"/>
    <property type="match status" value="1"/>
</dbReference>
<proteinExistence type="predicted"/>
<evidence type="ECO:0000256" key="12">
    <source>
        <dbReference type="SAM" id="Phobius"/>
    </source>
</evidence>
<evidence type="ECO:0000256" key="5">
    <source>
        <dbReference type="ARBA" id="ARBA00022679"/>
    </source>
</evidence>
<keyword evidence="7 15" id="KW-0418">Kinase</keyword>
<accession>A0ABQ3QWF5</accession>
<evidence type="ECO:0000256" key="9">
    <source>
        <dbReference type="ARBA" id="ARBA00023012"/>
    </source>
</evidence>
<evidence type="ECO:0000256" key="4">
    <source>
        <dbReference type="ARBA" id="ARBA00022553"/>
    </source>
</evidence>
<evidence type="ECO:0000256" key="11">
    <source>
        <dbReference type="SAM" id="MobiDB-lite"/>
    </source>
</evidence>
<evidence type="ECO:0000259" key="14">
    <source>
        <dbReference type="PROSITE" id="PS50885"/>
    </source>
</evidence>
<dbReference type="CDD" id="cd00082">
    <property type="entry name" value="HisKA"/>
    <property type="match status" value="1"/>
</dbReference>
<evidence type="ECO:0000256" key="10">
    <source>
        <dbReference type="ARBA" id="ARBA00023136"/>
    </source>
</evidence>
<dbReference type="SMART" id="SM00388">
    <property type="entry name" value="HisKA"/>
    <property type="match status" value="1"/>
</dbReference>
<dbReference type="PRINTS" id="PR00344">
    <property type="entry name" value="BCTRLSENSOR"/>
</dbReference>
<evidence type="ECO:0000256" key="3">
    <source>
        <dbReference type="ARBA" id="ARBA00012438"/>
    </source>
</evidence>
<evidence type="ECO:0000256" key="6">
    <source>
        <dbReference type="ARBA" id="ARBA00022692"/>
    </source>
</evidence>
<keyword evidence="4" id="KW-0597">Phosphoprotein</keyword>
<dbReference type="Gene3D" id="3.30.565.10">
    <property type="entry name" value="Histidine kinase-like ATPase, C-terminal domain"/>
    <property type="match status" value="1"/>
</dbReference>
<dbReference type="InterPro" id="IPR005467">
    <property type="entry name" value="His_kinase_dom"/>
</dbReference>
<comment type="subcellular location">
    <subcellularLocation>
        <location evidence="2">Cell membrane</location>
    </subcellularLocation>
</comment>
<dbReference type="PANTHER" id="PTHR45436">
    <property type="entry name" value="SENSOR HISTIDINE KINASE YKOH"/>
    <property type="match status" value="1"/>
</dbReference>
<protein>
    <recommendedName>
        <fullName evidence="3">histidine kinase</fullName>
        <ecNumber evidence="3">2.7.13.3</ecNumber>
    </recommendedName>
</protein>
<evidence type="ECO:0000313" key="15">
    <source>
        <dbReference type="EMBL" id="GHI41607.1"/>
    </source>
</evidence>
<keyword evidence="8 12" id="KW-1133">Transmembrane helix</keyword>
<evidence type="ECO:0000256" key="8">
    <source>
        <dbReference type="ARBA" id="ARBA00022989"/>
    </source>
</evidence>
<dbReference type="PROSITE" id="PS50885">
    <property type="entry name" value="HAMP"/>
    <property type="match status" value="1"/>
</dbReference>
<dbReference type="InterPro" id="IPR036097">
    <property type="entry name" value="HisK_dim/P_sf"/>
</dbReference>